<dbReference type="Pfam" id="PF00561">
    <property type="entry name" value="Abhydrolase_1"/>
    <property type="match status" value="1"/>
</dbReference>
<dbReference type="SUPFAM" id="SSF53474">
    <property type="entry name" value="alpha/beta-Hydrolases"/>
    <property type="match status" value="1"/>
</dbReference>
<dbReference type="Proteomes" id="UP001185012">
    <property type="component" value="Unassembled WGS sequence"/>
</dbReference>
<keyword evidence="3" id="KW-1185">Reference proteome</keyword>
<evidence type="ECO:0000313" key="3">
    <source>
        <dbReference type="Proteomes" id="UP001185012"/>
    </source>
</evidence>
<evidence type="ECO:0000313" key="2">
    <source>
        <dbReference type="EMBL" id="MDR6225670.1"/>
    </source>
</evidence>
<dbReference type="EMBL" id="JAVDQG010000003">
    <property type="protein sequence ID" value="MDR6225670.1"/>
    <property type="molecule type" value="Genomic_DNA"/>
</dbReference>
<reference evidence="2 3" key="1">
    <citation type="submission" date="2023-07" db="EMBL/GenBank/DDBJ databases">
        <title>Genomic Encyclopedia of Type Strains, Phase IV (KMG-IV): sequencing the most valuable type-strain genomes for metagenomic binning, comparative biology and taxonomic classification.</title>
        <authorList>
            <person name="Goeker M."/>
        </authorList>
    </citation>
    <scope>NUCLEOTIDE SEQUENCE [LARGE SCALE GENOMIC DNA]</scope>
    <source>
        <strain evidence="2 3">DSM 45903</strain>
    </source>
</reference>
<dbReference type="InterPro" id="IPR050266">
    <property type="entry name" value="AB_hydrolase_sf"/>
</dbReference>
<evidence type="ECO:0000259" key="1">
    <source>
        <dbReference type="Pfam" id="PF00561"/>
    </source>
</evidence>
<feature type="domain" description="AB hydrolase-1" evidence="1">
    <location>
        <begin position="21"/>
        <end position="248"/>
    </location>
</feature>
<dbReference type="PRINTS" id="PR00111">
    <property type="entry name" value="ABHYDROLASE"/>
</dbReference>
<comment type="caution">
    <text evidence="2">The sequence shown here is derived from an EMBL/GenBank/DDBJ whole genome shotgun (WGS) entry which is preliminary data.</text>
</comment>
<gene>
    <name evidence="2" type="ORF">JOE21_001668</name>
</gene>
<proteinExistence type="predicted"/>
<protein>
    <submittedName>
        <fullName evidence="2">Pimeloyl-ACP methyl ester carboxylesterase</fullName>
    </submittedName>
</protein>
<dbReference type="PANTHER" id="PTHR43798">
    <property type="entry name" value="MONOACYLGLYCEROL LIPASE"/>
    <property type="match status" value="1"/>
</dbReference>
<sequence>MKVARVDLGVIHYSDQGTGQPIVFLHGLLINGNTWRKVTKKISNHYRCIVPHLPLGAHTHPFKRAADLSPLGIADILKQFLDELDLKEVILVGNDTGGAFAQAFTMCHPERVSKLVLCNSDAFEIFPPNHFSFLKIGVKVPGFTFLMAQSFRFKPFVKSSLVLGLLSHTLTKELIYQLYLRHFVENKGVRSDFVKVINGISSDITLQAAQKLSYFDKPVLIIWGTDDKKLFPIELGKRVSGIFPNACFEPVEDSLTYVQEDQPEKFVEKLLGFLEKTSVEHIS</sequence>
<dbReference type="RefSeq" id="WP_309864656.1">
    <property type="nucleotide sequence ID" value="NZ_JAVDQG010000003.1"/>
</dbReference>
<dbReference type="InterPro" id="IPR029058">
    <property type="entry name" value="AB_hydrolase_fold"/>
</dbReference>
<name>A0ABU1IPI7_9BACL</name>
<organism evidence="2 3">
    <name type="scientific">Desmospora profundinema</name>
    <dbReference type="NCBI Taxonomy" id="1571184"/>
    <lineage>
        <taxon>Bacteria</taxon>
        <taxon>Bacillati</taxon>
        <taxon>Bacillota</taxon>
        <taxon>Bacilli</taxon>
        <taxon>Bacillales</taxon>
        <taxon>Thermoactinomycetaceae</taxon>
        <taxon>Desmospora</taxon>
    </lineage>
</organism>
<dbReference type="Gene3D" id="3.40.50.1820">
    <property type="entry name" value="alpha/beta hydrolase"/>
    <property type="match status" value="1"/>
</dbReference>
<accession>A0ABU1IPI7</accession>
<dbReference type="InterPro" id="IPR000073">
    <property type="entry name" value="AB_hydrolase_1"/>
</dbReference>